<dbReference type="AlphaFoldDB" id="A0A210QZ51"/>
<feature type="transmembrane region" description="Helical" evidence="6">
    <location>
        <begin position="463"/>
        <end position="485"/>
    </location>
</feature>
<reference evidence="7 8" key="1">
    <citation type="journal article" date="2017" name="Nat. Ecol. Evol.">
        <title>Scallop genome provides insights into evolution of bilaterian karyotype and development.</title>
        <authorList>
            <person name="Wang S."/>
            <person name="Zhang J."/>
            <person name="Jiao W."/>
            <person name="Li J."/>
            <person name="Xun X."/>
            <person name="Sun Y."/>
            <person name="Guo X."/>
            <person name="Huan P."/>
            <person name="Dong B."/>
            <person name="Zhang L."/>
            <person name="Hu X."/>
            <person name="Sun X."/>
            <person name="Wang J."/>
            <person name="Zhao C."/>
            <person name="Wang Y."/>
            <person name="Wang D."/>
            <person name="Huang X."/>
            <person name="Wang R."/>
            <person name="Lv J."/>
            <person name="Li Y."/>
            <person name="Zhang Z."/>
            <person name="Liu B."/>
            <person name="Lu W."/>
            <person name="Hui Y."/>
            <person name="Liang J."/>
            <person name="Zhou Z."/>
            <person name="Hou R."/>
            <person name="Li X."/>
            <person name="Liu Y."/>
            <person name="Li H."/>
            <person name="Ning X."/>
            <person name="Lin Y."/>
            <person name="Zhao L."/>
            <person name="Xing Q."/>
            <person name="Dou J."/>
            <person name="Li Y."/>
            <person name="Mao J."/>
            <person name="Guo H."/>
            <person name="Dou H."/>
            <person name="Li T."/>
            <person name="Mu C."/>
            <person name="Jiang W."/>
            <person name="Fu Q."/>
            <person name="Fu X."/>
            <person name="Miao Y."/>
            <person name="Liu J."/>
            <person name="Yu Q."/>
            <person name="Li R."/>
            <person name="Liao H."/>
            <person name="Li X."/>
            <person name="Kong Y."/>
            <person name="Jiang Z."/>
            <person name="Chourrout D."/>
            <person name="Li R."/>
            <person name="Bao Z."/>
        </authorList>
    </citation>
    <scope>NUCLEOTIDE SEQUENCE [LARGE SCALE GENOMIC DNA]</scope>
    <source>
        <strain evidence="7 8">PY_sf001</strain>
    </source>
</reference>
<evidence type="ECO:0000256" key="5">
    <source>
        <dbReference type="ARBA" id="ARBA00023136"/>
    </source>
</evidence>
<keyword evidence="5 6" id="KW-0472">Membrane</keyword>
<organism evidence="7 8">
    <name type="scientific">Mizuhopecten yessoensis</name>
    <name type="common">Japanese scallop</name>
    <name type="synonym">Patinopecten yessoensis</name>
    <dbReference type="NCBI Taxonomy" id="6573"/>
    <lineage>
        <taxon>Eukaryota</taxon>
        <taxon>Metazoa</taxon>
        <taxon>Spiralia</taxon>
        <taxon>Lophotrochozoa</taxon>
        <taxon>Mollusca</taxon>
        <taxon>Bivalvia</taxon>
        <taxon>Autobranchia</taxon>
        <taxon>Pteriomorphia</taxon>
        <taxon>Pectinida</taxon>
        <taxon>Pectinoidea</taxon>
        <taxon>Pectinidae</taxon>
        <taxon>Mizuhopecten</taxon>
    </lineage>
</organism>
<evidence type="ECO:0000256" key="3">
    <source>
        <dbReference type="ARBA" id="ARBA00022692"/>
    </source>
</evidence>
<proteinExistence type="inferred from homology"/>
<protein>
    <submittedName>
        <fullName evidence="7">Serine incorporator 5</fullName>
    </submittedName>
</protein>
<dbReference type="OrthoDB" id="5963193at2759"/>
<dbReference type="PANTHER" id="PTHR10383">
    <property type="entry name" value="SERINE INCORPORATOR"/>
    <property type="match status" value="1"/>
</dbReference>
<comment type="similarity">
    <text evidence="2">Belongs to the TDE1 family.</text>
</comment>
<feature type="transmembrane region" description="Helical" evidence="6">
    <location>
        <begin position="192"/>
        <end position="218"/>
    </location>
</feature>
<dbReference type="InterPro" id="IPR005016">
    <property type="entry name" value="TDE1/TMS"/>
</dbReference>
<feature type="transmembrane region" description="Helical" evidence="6">
    <location>
        <begin position="425"/>
        <end position="443"/>
    </location>
</feature>
<dbReference type="Pfam" id="PF03348">
    <property type="entry name" value="Serinc"/>
    <property type="match status" value="1"/>
</dbReference>
<evidence type="ECO:0000256" key="1">
    <source>
        <dbReference type="ARBA" id="ARBA00004141"/>
    </source>
</evidence>
<feature type="transmembrane region" description="Helical" evidence="6">
    <location>
        <begin position="230"/>
        <end position="248"/>
    </location>
</feature>
<keyword evidence="3 6" id="KW-0812">Transmembrane</keyword>
<accession>A0A210QZ51</accession>
<gene>
    <name evidence="7" type="ORF">KP79_PYT15282</name>
</gene>
<sequence>MGGCCTAQLKCWFGPASCGLCCQKCPPVTESTGTRIMYSIYLVTGFIIACLMLSPQIQNFVIDNIPQFNETCMDLSLGENCMVLNGYKAVYRLCMGMVAFSFILMILTLCTRSSDQWAGNIHNGFWLLKLILLVGCCVGSFFVPYQYSQYWLYVGMVGGFIFILFQLILLVDFTHSWNAKWLNVKGGKRSTCGYVGTLMCATIFYMVTVVGLFMLYFNYTSLKGCVHNKVFIGVNAGLCIILSVLTLLPGITKFNPNTGTLQSSVISLYVVYLTWSALSSEPPEEINILETVRTLILASMSAGDRDSTSLQTTAQPHLRMEYVADPSESFHVMANTTKHMCRPKPTFQDMDMISAYAGLFLMFVMAIYSSLATSSDSHKLGVPRQADQDVKHYECCCCCPVKPRKNPTDHGGQKVKYNEAGGTKYNYAFFHFIFCLASLYIMMQLTNWYRPAESNVDMFGLNWAAVWVKMTSSWVCVVVYIWSLFLPKLCRGRDLTFIRQPQPDEQLDEIDQEELDNLNGPINPEAVVTSRESVV</sequence>
<dbReference type="PANTHER" id="PTHR10383:SF9">
    <property type="entry name" value="SERINE INCORPORATOR, ISOFORM F"/>
    <property type="match status" value="1"/>
</dbReference>
<feature type="transmembrane region" description="Helical" evidence="6">
    <location>
        <begin position="36"/>
        <end position="54"/>
    </location>
</feature>
<keyword evidence="8" id="KW-1185">Reference proteome</keyword>
<evidence type="ECO:0000256" key="4">
    <source>
        <dbReference type="ARBA" id="ARBA00022989"/>
    </source>
</evidence>
<dbReference type="GO" id="GO:0016020">
    <property type="term" value="C:membrane"/>
    <property type="evidence" value="ECO:0007669"/>
    <property type="project" value="UniProtKB-SubCell"/>
</dbReference>
<evidence type="ECO:0000256" key="6">
    <source>
        <dbReference type="SAM" id="Phobius"/>
    </source>
</evidence>
<dbReference type="EMBL" id="NEDP02001165">
    <property type="protein sequence ID" value="OWF54039.1"/>
    <property type="molecule type" value="Genomic_DNA"/>
</dbReference>
<evidence type="ECO:0000313" key="8">
    <source>
        <dbReference type="Proteomes" id="UP000242188"/>
    </source>
</evidence>
<feature type="transmembrane region" description="Helical" evidence="6">
    <location>
        <begin position="89"/>
        <end position="111"/>
    </location>
</feature>
<evidence type="ECO:0000313" key="7">
    <source>
        <dbReference type="EMBL" id="OWF54039.1"/>
    </source>
</evidence>
<evidence type="ECO:0000256" key="2">
    <source>
        <dbReference type="ARBA" id="ARBA00006665"/>
    </source>
</evidence>
<keyword evidence="4 6" id="KW-1133">Transmembrane helix</keyword>
<comment type="subcellular location">
    <subcellularLocation>
        <location evidence="1">Membrane</location>
        <topology evidence="1">Multi-pass membrane protein</topology>
    </subcellularLocation>
</comment>
<dbReference type="Proteomes" id="UP000242188">
    <property type="component" value="Unassembled WGS sequence"/>
</dbReference>
<feature type="transmembrane region" description="Helical" evidence="6">
    <location>
        <begin position="150"/>
        <end position="171"/>
    </location>
</feature>
<feature type="transmembrane region" description="Helical" evidence="6">
    <location>
        <begin position="123"/>
        <end position="144"/>
    </location>
</feature>
<feature type="transmembrane region" description="Helical" evidence="6">
    <location>
        <begin position="353"/>
        <end position="371"/>
    </location>
</feature>
<name>A0A210QZ51_MIZYE</name>
<dbReference type="STRING" id="6573.A0A210QZ51"/>
<comment type="caution">
    <text evidence="7">The sequence shown here is derived from an EMBL/GenBank/DDBJ whole genome shotgun (WGS) entry which is preliminary data.</text>
</comment>